<evidence type="ECO:0000256" key="1">
    <source>
        <dbReference type="SAM" id="SignalP"/>
    </source>
</evidence>
<protein>
    <submittedName>
        <fullName evidence="2">Uncharacterized protein</fullName>
    </submittedName>
</protein>
<sequence>MNALLTALLTITTVSATPTATPTKPYFIEMASKGLVRYALQHTVSGANEKQASSVAGEIVDSLLSPPQATKILHGAASYYVMNGPTMAATDASKLATQASKFYNSLHTQPVYESFISNVGQQTTLFDVEGAFNQLQDKIASLGQVHSSRATEVAGQIDQLYSSLKAQPAGAAAIETGRGILKEVGKDFDIDTKKFKQKMDDAKANILNAINQ</sequence>
<keyword evidence="1" id="KW-0732">Signal</keyword>
<dbReference type="AlphaFoldDB" id="A0AAV5RLZ0"/>
<keyword evidence="3" id="KW-1185">Reference proteome</keyword>
<comment type="caution">
    <text evidence="2">The sequence shown here is derived from an EMBL/GenBank/DDBJ whole genome shotgun (WGS) entry which is preliminary data.</text>
</comment>
<gene>
    <name evidence="2" type="ORF">DASB73_035090</name>
</gene>
<name>A0AAV5RLZ0_STABA</name>
<organism evidence="2 3">
    <name type="scientific">Starmerella bacillaris</name>
    <name type="common">Yeast</name>
    <name type="synonym">Candida zemplinina</name>
    <dbReference type="NCBI Taxonomy" id="1247836"/>
    <lineage>
        <taxon>Eukaryota</taxon>
        <taxon>Fungi</taxon>
        <taxon>Dikarya</taxon>
        <taxon>Ascomycota</taxon>
        <taxon>Saccharomycotina</taxon>
        <taxon>Dipodascomycetes</taxon>
        <taxon>Dipodascales</taxon>
        <taxon>Trichomonascaceae</taxon>
        <taxon>Starmerella</taxon>
    </lineage>
</organism>
<evidence type="ECO:0000313" key="2">
    <source>
        <dbReference type="EMBL" id="GMM52546.1"/>
    </source>
</evidence>
<dbReference type="EMBL" id="BTGC01000008">
    <property type="protein sequence ID" value="GMM52546.1"/>
    <property type="molecule type" value="Genomic_DNA"/>
</dbReference>
<reference evidence="2 3" key="1">
    <citation type="journal article" date="2023" name="Elife">
        <title>Identification of key yeast species and microbe-microbe interactions impacting larval growth of Drosophila in the wild.</title>
        <authorList>
            <person name="Mure A."/>
            <person name="Sugiura Y."/>
            <person name="Maeda R."/>
            <person name="Honda K."/>
            <person name="Sakurai N."/>
            <person name="Takahashi Y."/>
            <person name="Watada M."/>
            <person name="Katoh T."/>
            <person name="Gotoh A."/>
            <person name="Gotoh Y."/>
            <person name="Taniguchi I."/>
            <person name="Nakamura K."/>
            <person name="Hayashi T."/>
            <person name="Katayama T."/>
            <person name="Uemura T."/>
            <person name="Hattori Y."/>
        </authorList>
    </citation>
    <scope>NUCLEOTIDE SEQUENCE [LARGE SCALE GENOMIC DNA]</scope>
    <source>
        <strain evidence="2 3">SB-73</strain>
    </source>
</reference>
<accession>A0AAV5RLZ0</accession>
<evidence type="ECO:0000313" key="3">
    <source>
        <dbReference type="Proteomes" id="UP001362899"/>
    </source>
</evidence>
<proteinExistence type="predicted"/>
<feature type="signal peptide" evidence="1">
    <location>
        <begin position="1"/>
        <end position="16"/>
    </location>
</feature>
<feature type="chain" id="PRO_5043730711" evidence="1">
    <location>
        <begin position="17"/>
        <end position="212"/>
    </location>
</feature>
<dbReference type="Proteomes" id="UP001362899">
    <property type="component" value="Unassembled WGS sequence"/>
</dbReference>